<dbReference type="CDD" id="cd06267">
    <property type="entry name" value="PBP1_LacI_sugar_binding-like"/>
    <property type="match status" value="1"/>
</dbReference>
<dbReference type="InterPro" id="IPR000843">
    <property type="entry name" value="HTH_LacI"/>
</dbReference>
<reference evidence="7 8" key="1">
    <citation type="submission" date="2014-08" db="EMBL/GenBank/DDBJ databases">
        <title>Genome sequences of NCPPB Pectobacterium isolates.</title>
        <authorList>
            <person name="Glover R.H."/>
            <person name="Sapp M."/>
            <person name="Elphinstone J."/>
        </authorList>
    </citation>
    <scope>NUCLEOTIDE SEQUENCE [LARGE SCALE GENOMIC DNA]</scope>
    <source>
        <strain evidence="6 7">NCPPB 2793</strain>
        <strain evidence="5 8">NCPPB 2795</strain>
    </source>
</reference>
<evidence type="ECO:0000313" key="5">
    <source>
        <dbReference type="EMBL" id="KFX07531.1"/>
    </source>
</evidence>
<evidence type="ECO:0000313" key="8">
    <source>
        <dbReference type="Proteomes" id="UP000032874"/>
    </source>
</evidence>
<keyword evidence="7" id="KW-1185">Reference proteome</keyword>
<evidence type="ECO:0000256" key="2">
    <source>
        <dbReference type="ARBA" id="ARBA00023125"/>
    </source>
</evidence>
<dbReference type="AlphaFoldDB" id="A0A093SBQ5"/>
<dbReference type="InterPro" id="IPR010982">
    <property type="entry name" value="Lambda_DNA-bd_dom_sf"/>
</dbReference>
<dbReference type="Pfam" id="PF13377">
    <property type="entry name" value="Peripla_BP_3"/>
    <property type="match status" value="1"/>
</dbReference>
<dbReference type="SMART" id="SM00354">
    <property type="entry name" value="HTH_LACI"/>
    <property type="match status" value="1"/>
</dbReference>
<accession>A0A093SBQ5</accession>
<dbReference type="PRINTS" id="PR00036">
    <property type="entry name" value="HTHLACI"/>
</dbReference>
<keyword evidence="3" id="KW-0804">Transcription</keyword>
<dbReference type="eggNOG" id="COG1609">
    <property type="taxonomic scope" value="Bacteria"/>
</dbReference>
<dbReference type="SUPFAM" id="SSF47413">
    <property type="entry name" value="lambda repressor-like DNA-binding domains"/>
    <property type="match status" value="1"/>
</dbReference>
<dbReference type="PANTHER" id="PTHR30146">
    <property type="entry name" value="LACI-RELATED TRANSCRIPTIONAL REPRESSOR"/>
    <property type="match status" value="1"/>
</dbReference>
<dbReference type="Proteomes" id="UP000032874">
    <property type="component" value="Unassembled WGS sequence"/>
</dbReference>
<evidence type="ECO:0000256" key="1">
    <source>
        <dbReference type="ARBA" id="ARBA00023015"/>
    </source>
</evidence>
<dbReference type="Proteomes" id="UP000032869">
    <property type="component" value="Unassembled WGS sequence"/>
</dbReference>
<dbReference type="STRING" id="55207.KP22_05420"/>
<dbReference type="Gene3D" id="3.40.50.2300">
    <property type="match status" value="2"/>
</dbReference>
<dbReference type="SUPFAM" id="SSF53822">
    <property type="entry name" value="Periplasmic binding protein-like I"/>
    <property type="match status" value="1"/>
</dbReference>
<evidence type="ECO:0000256" key="3">
    <source>
        <dbReference type="ARBA" id="ARBA00023163"/>
    </source>
</evidence>
<keyword evidence="2" id="KW-0238">DNA-binding</keyword>
<evidence type="ECO:0000259" key="4">
    <source>
        <dbReference type="PROSITE" id="PS50932"/>
    </source>
</evidence>
<dbReference type="CDD" id="cd01392">
    <property type="entry name" value="HTH_LacI"/>
    <property type="match status" value="1"/>
</dbReference>
<dbReference type="PANTHER" id="PTHR30146:SF153">
    <property type="entry name" value="LACTOSE OPERON REPRESSOR"/>
    <property type="match status" value="1"/>
</dbReference>
<dbReference type="InterPro" id="IPR028082">
    <property type="entry name" value="Peripla_BP_I"/>
</dbReference>
<dbReference type="GO" id="GO:0000976">
    <property type="term" value="F:transcription cis-regulatory region binding"/>
    <property type="evidence" value="ECO:0007669"/>
    <property type="project" value="TreeGrafter"/>
</dbReference>
<organism evidence="5 8">
    <name type="scientific">Pectobacterium betavasculorum</name>
    <dbReference type="NCBI Taxonomy" id="55207"/>
    <lineage>
        <taxon>Bacteria</taxon>
        <taxon>Pseudomonadati</taxon>
        <taxon>Pseudomonadota</taxon>
        <taxon>Gammaproteobacteria</taxon>
        <taxon>Enterobacterales</taxon>
        <taxon>Pectobacteriaceae</taxon>
        <taxon>Pectobacterium</taxon>
    </lineage>
</organism>
<protein>
    <submittedName>
        <fullName evidence="5">LacI family transcriptional regulator</fullName>
    </submittedName>
</protein>
<dbReference type="OrthoDB" id="5681588at2"/>
<feature type="domain" description="HTH lacI-type" evidence="4">
    <location>
        <begin position="2"/>
        <end position="56"/>
    </location>
</feature>
<dbReference type="PROSITE" id="PS50932">
    <property type="entry name" value="HTH_LACI_2"/>
    <property type="match status" value="1"/>
</dbReference>
<dbReference type="EMBL" id="JQHL01000001">
    <property type="protein sequence ID" value="KFX22165.1"/>
    <property type="molecule type" value="Genomic_DNA"/>
</dbReference>
<dbReference type="InterPro" id="IPR046335">
    <property type="entry name" value="LacI/GalR-like_sensor"/>
</dbReference>
<evidence type="ECO:0000313" key="7">
    <source>
        <dbReference type="Proteomes" id="UP000032869"/>
    </source>
</evidence>
<keyword evidence="1" id="KW-0805">Transcription regulation</keyword>
<dbReference type="GO" id="GO:0003700">
    <property type="term" value="F:DNA-binding transcription factor activity"/>
    <property type="evidence" value="ECO:0007669"/>
    <property type="project" value="TreeGrafter"/>
</dbReference>
<evidence type="ECO:0000313" key="6">
    <source>
        <dbReference type="EMBL" id="KFX22165.1"/>
    </source>
</evidence>
<dbReference type="Gene3D" id="1.10.260.40">
    <property type="entry name" value="lambda repressor-like DNA-binding domains"/>
    <property type="match status" value="1"/>
</dbReference>
<dbReference type="RefSeq" id="WP_039299708.1">
    <property type="nucleotide sequence ID" value="NZ_JAODTE010000001.1"/>
</dbReference>
<dbReference type="EMBL" id="JQHM01000001">
    <property type="protein sequence ID" value="KFX07531.1"/>
    <property type="molecule type" value="Genomic_DNA"/>
</dbReference>
<comment type="caution">
    <text evidence="5">The sequence shown here is derived from an EMBL/GenBank/DDBJ whole genome shotgun (WGS) entry which is preliminary data.</text>
</comment>
<proteinExistence type="predicted"/>
<gene>
    <name evidence="6" type="ORF">JV35_03115</name>
    <name evidence="5" type="ORF">KP22_05420</name>
</gene>
<sequence>MASIRDVATKAGVSTATVSRVINNHASVTMETRRAVHEAMDFLCYVPNRNAVQLSGKCSGLIGVVVPNLINPHFCELLASLEKEAHYVGKSVLVKTHQNQCFQDKQLVKSLIGMGIEALIWVPTEAESSLSEWLLSTGVHTAVVTQTSRFFNSVSNNQERGAESIAEHFFDIGRTRPGFIGQDGVDNRKMSAFCKKVLSYGHQVEKRHGYWIPKGDGEINRGHINSLDTIVDNIIFLEKRINCLFIYNDVAASYVIESLRHKGVNIPEDIAVASFDNTIIAQMMNITSIAQPINEMGKLAFELINTTEKKDHIDSISLTTRLIVRKSSLDMTVTKI</sequence>
<name>A0A093SBQ5_9GAMM</name>
<dbReference type="PROSITE" id="PS00356">
    <property type="entry name" value="HTH_LACI_1"/>
    <property type="match status" value="1"/>
</dbReference>
<dbReference type="Pfam" id="PF00356">
    <property type="entry name" value="LacI"/>
    <property type="match status" value="1"/>
</dbReference>